<dbReference type="InterPro" id="IPR000792">
    <property type="entry name" value="Tscrpt_reg_LuxR_C"/>
</dbReference>
<dbReference type="EMBL" id="SMKR01000095">
    <property type="protein sequence ID" value="TDD21116.1"/>
    <property type="molecule type" value="Genomic_DNA"/>
</dbReference>
<name>A0A4R4WU13_9ACTN</name>
<keyword evidence="4" id="KW-1185">Reference proteome</keyword>
<evidence type="ECO:0000256" key="1">
    <source>
        <dbReference type="ARBA" id="ARBA00023125"/>
    </source>
</evidence>
<dbReference type="OrthoDB" id="5932488at2"/>
<feature type="domain" description="HTH luxR-type" evidence="2">
    <location>
        <begin position="178"/>
        <end position="244"/>
    </location>
</feature>
<sequence>MGRDSSHSRQSSWTRRSGSSWVRARYCDEWTAGRGTADVHVFGTDMESLRDWIQAQLRTCEELIAVTTTRGQTLEAFLAAHRYNQSLVERGVRMTSFFDAGGGCSQLRNFIISADDMPYYLACGFMQVKVLDGDRVMVEGPLVERRRSLMLMRGTEALTAARQYLKAFRDTAVRACEFRDRTGDLTARQHVIAQQLEENLTDDEIAERLGLSVRTVRYEVARLMEALDVGTRFAAGVRYARATALLEDTVAGTCNRFAPQTASRQR</sequence>
<organism evidence="3 4">
    <name type="scientific">Kribbella turkmenica</name>
    <dbReference type="NCBI Taxonomy" id="2530375"/>
    <lineage>
        <taxon>Bacteria</taxon>
        <taxon>Bacillati</taxon>
        <taxon>Actinomycetota</taxon>
        <taxon>Actinomycetes</taxon>
        <taxon>Propionibacteriales</taxon>
        <taxon>Kribbellaceae</taxon>
        <taxon>Kribbella</taxon>
    </lineage>
</organism>
<protein>
    <submittedName>
        <fullName evidence="3">LuxR family transcriptional regulator</fullName>
    </submittedName>
</protein>
<evidence type="ECO:0000313" key="4">
    <source>
        <dbReference type="Proteomes" id="UP000295172"/>
    </source>
</evidence>
<reference evidence="3 4" key="1">
    <citation type="submission" date="2019-02" db="EMBL/GenBank/DDBJ databases">
        <title>Draft genome sequences of novel Actinobacteria.</title>
        <authorList>
            <person name="Sahin N."/>
            <person name="Ay H."/>
            <person name="Saygin H."/>
        </authorList>
    </citation>
    <scope>NUCLEOTIDE SEQUENCE [LARGE SCALE GENOMIC DNA]</scope>
    <source>
        <strain evidence="3 4">16K104</strain>
    </source>
</reference>
<dbReference type="SUPFAM" id="SSF46894">
    <property type="entry name" value="C-terminal effector domain of the bipartite response regulators"/>
    <property type="match status" value="1"/>
</dbReference>
<comment type="caution">
    <text evidence="3">The sequence shown here is derived from an EMBL/GenBank/DDBJ whole genome shotgun (WGS) entry which is preliminary data.</text>
</comment>
<dbReference type="InterPro" id="IPR036388">
    <property type="entry name" value="WH-like_DNA-bd_sf"/>
</dbReference>
<dbReference type="PROSITE" id="PS50043">
    <property type="entry name" value="HTH_LUXR_2"/>
    <property type="match status" value="1"/>
</dbReference>
<dbReference type="GO" id="GO:0003677">
    <property type="term" value="F:DNA binding"/>
    <property type="evidence" value="ECO:0007669"/>
    <property type="project" value="UniProtKB-KW"/>
</dbReference>
<keyword evidence="1" id="KW-0238">DNA-binding</keyword>
<dbReference type="Proteomes" id="UP000295172">
    <property type="component" value="Unassembled WGS sequence"/>
</dbReference>
<proteinExistence type="predicted"/>
<dbReference type="AlphaFoldDB" id="A0A4R4WU13"/>
<evidence type="ECO:0000259" key="2">
    <source>
        <dbReference type="PROSITE" id="PS50043"/>
    </source>
</evidence>
<dbReference type="InterPro" id="IPR039420">
    <property type="entry name" value="WalR-like"/>
</dbReference>
<evidence type="ECO:0000313" key="3">
    <source>
        <dbReference type="EMBL" id="TDD21116.1"/>
    </source>
</evidence>
<dbReference type="SMART" id="SM00421">
    <property type="entry name" value="HTH_LUXR"/>
    <property type="match status" value="1"/>
</dbReference>
<dbReference type="CDD" id="cd06170">
    <property type="entry name" value="LuxR_C_like"/>
    <property type="match status" value="1"/>
</dbReference>
<gene>
    <name evidence="3" type="ORF">E1218_21385</name>
</gene>
<dbReference type="Pfam" id="PF00196">
    <property type="entry name" value="GerE"/>
    <property type="match status" value="1"/>
</dbReference>
<dbReference type="InterPro" id="IPR016032">
    <property type="entry name" value="Sig_transdc_resp-reg_C-effctor"/>
</dbReference>
<dbReference type="Gene3D" id="1.10.10.10">
    <property type="entry name" value="Winged helix-like DNA-binding domain superfamily/Winged helix DNA-binding domain"/>
    <property type="match status" value="1"/>
</dbReference>
<accession>A0A4R4WU13</accession>
<dbReference type="GO" id="GO:0006355">
    <property type="term" value="P:regulation of DNA-templated transcription"/>
    <property type="evidence" value="ECO:0007669"/>
    <property type="project" value="InterPro"/>
</dbReference>
<dbReference type="PANTHER" id="PTHR43214">
    <property type="entry name" value="TWO-COMPONENT RESPONSE REGULATOR"/>
    <property type="match status" value="1"/>
</dbReference>